<keyword evidence="3" id="KW-1185">Reference proteome</keyword>
<feature type="transmembrane region" description="Helical" evidence="1">
    <location>
        <begin position="6"/>
        <end position="23"/>
    </location>
</feature>
<proteinExistence type="predicted"/>
<dbReference type="AlphaFoldDB" id="A0A4R2P8P8"/>
<keyword evidence="1" id="KW-1133">Transmembrane helix</keyword>
<dbReference type="InterPro" id="IPR058247">
    <property type="entry name" value="DUF1453"/>
</dbReference>
<dbReference type="OrthoDB" id="120091at2"/>
<feature type="transmembrane region" description="Helical" evidence="1">
    <location>
        <begin position="35"/>
        <end position="52"/>
    </location>
</feature>
<name>A0A4R2P8P8_9BACL</name>
<gene>
    <name evidence="2" type="ORF">EV207_10648</name>
</gene>
<dbReference type="InterPro" id="IPR031306">
    <property type="entry name" value="CcdC"/>
</dbReference>
<dbReference type="Proteomes" id="UP000295416">
    <property type="component" value="Unassembled WGS sequence"/>
</dbReference>
<reference evidence="2 3" key="1">
    <citation type="submission" date="2019-03" db="EMBL/GenBank/DDBJ databases">
        <title>Genomic Encyclopedia of Type Strains, Phase IV (KMG-IV): sequencing the most valuable type-strain genomes for metagenomic binning, comparative biology and taxonomic classification.</title>
        <authorList>
            <person name="Goeker M."/>
        </authorList>
    </citation>
    <scope>NUCLEOTIDE SEQUENCE [LARGE SCALE GENOMIC DNA]</scope>
    <source>
        <strain evidence="2 3">DSM 19377</strain>
    </source>
</reference>
<accession>A0A4R2P8P8</accession>
<feature type="transmembrane region" description="Helical" evidence="1">
    <location>
        <begin position="96"/>
        <end position="114"/>
    </location>
</feature>
<dbReference type="PIRSF" id="PIRSF021441">
    <property type="entry name" value="DUF1453"/>
    <property type="match status" value="1"/>
</dbReference>
<feature type="transmembrane region" description="Helical" evidence="1">
    <location>
        <begin position="58"/>
        <end position="76"/>
    </location>
</feature>
<sequence>MLIKIGSLLIGVLFAVSIIVVRMKASNRPTNAKKILLPPVFMSTGFLMFVVPEVRVPWSELIEAFLVGVLFSIFLIKTSKFHVKNDEIYLKRSKAFIFILIGLLVIRTVMKIYLEKSINLPQTSGLFFTLAFGMILPWRIAMYVMYRRLVRRMEIGDVPTTT</sequence>
<keyword evidence="1" id="KW-0812">Transmembrane</keyword>
<evidence type="ECO:0000256" key="1">
    <source>
        <dbReference type="SAM" id="Phobius"/>
    </source>
</evidence>
<comment type="caution">
    <text evidence="2">The sequence shown here is derived from an EMBL/GenBank/DDBJ whole genome shotgun (WGS) entry which is preliminary data.</text>
</comment>
<dbReference type="PANTHER" id="PTHR39164:SF1">
    <property type="entry name" value="PROTEIN CCDC"/>
    <property type="match status" value="1"/>
</dbReference>
<dbReference type="PANTHER" id="PTHR39164">
    <property type="entry name" value="PROTEIN CCDC"/>
    <property type="match status" value="1"/>
</dbReference>
<dbReference type="Pfam" id="PF07301">
    <property type="entry name" value="DUF1453"/>
    <property type="match status" value="1"/>
</dbReference>
<dbReference type="EMBL" id="SLXK01000006">
    <property type="protein sequence ID" value="TCP30225.1"/>
    <property type="molecule type" value="Genomic_DNA"/>
</dbReference>
<organism evidence="2 3">
    <name type="scientific">Scopulibacillus darangshiensis</name>
    <dbReference type="NCBI Taxonomy" id="442528"/>
    <lineage>
        <taxon>Bacteria</taxon>
        <taxon>Bacillati</taxon>
        <taxon>Bacillota</taxon>
        <taxon>Bacilli</taxon>
        <taxon>Bacillales</taxon>
        <taxon>Sporolactobacillaceae</taxon>
        <taxon>Scopulibacillus</taxon>
    </lineage>
</organism>
<feature type="transmembrane region" description="Helical" evidence="1">
    <location>
        <begin position="126"/>
        <end position="146"/>
    </location>
</feature>
<protein>
    <submittedName>
        <fullName evidence="2">Membrane protein CcdC involved in cytochrome C biogenesis</fullName>
    </submittedName>
</protein>
<evidence type="ECO:0000313" key="2">
    <source>
        <dbReference type="EMBL" id="TCP30225.1"/>
    </source>
</evidence>
<evidence type="ECO:0000313" key="3">
    <source>
        <dbReference type="Proteomes" id="UP000295416"/>
    </source>
</evidence>
<dbReference type="RefSeq" id="WP_132744771.1">
    <property type="nucleotide sequence ID" value="NZ_SLXK01000006.1"/>
</dbReference>
<keyword evidence="1" id="KW-0472">Membrane</keyword>